<comment type="caution">
    <text evidence="2">The sequence shown here is derived from an EMBL/GenBank/DDBJ whole genome shotgun (WGS) entry which is preliminary data.</text>
</comment>
<name>A0A7W5ZQ91_9BACT</name>
<protein>
    <submittedName>
        <fullName evidence="2">Uncharacterized protein</fullName>
    </submittedName>
</protein>
<keyword evidence="1" id="KW-0472">Membrane</keyword>
<evidence type="ECO:0000256" key="1">
    <source>
        <dbReference type="SAM" id="Phobius"/>
    </source>
</evidence>
<accession>A0A7W5ZQ91</accession>
<dbReference type="EMBL" id="JACIBY010000012">
    <property type="protein sequence ID" value="MBB3840760.1"/>
    <property type="molecule type" value="Genomic_DNA"/>
</dbReference>
<sequence>MDITQILTNIDKLTKDGIPLNVGVEQKTLTTTGTYLIVGFALAGLLAGGVMALAYTYSKKSR</sequence>
<dbReference type="Proteomes" id="UP000541352">
    <property type="component" value="Unassembled WGS sequence"/>
</dbReference>
<evidence type="ECO:0000313" key="2">
    <source>
        <dbReference type="EMBL" id="MBB3840760.1"/>
    </source>
</evidence>
<gene>
    <name evidence="2" type="ORF">FHS57_004780</name>
</gene>
<dbReference type="RefSeq" id="WP_183977939.1">
    <property type="nucleotide sequence ID" value="NZ_JACIBY010000012.1"/>
</dbReference>
<reference evidence="2 3" key="1">
    <citation type="submission" date="2020-08" db="EMBL/GenBank/DDBJ databases">
        <title>Genomic Encyclopedia of Type Strains, Phase IV (KMG-IV): sequencing the most valuable type-strain genomes for metagenomic binning, comparative biology and taxonomic classification.</title>
        <authorList>
            <person name="Goeker M."/>
        </authorList>
    </citation>
    <scope>NUCLEOTIDE SEQUENCE [LARGE SCALE GENOMIC DNA]</scope>
    <source>
        <strain evidence="2 3">DSM 17976</strain>
    </source>
</reference>
<dbReference type="AlphaFoldDB" id="A0A7W5ZQ91"/>
<keyword evidence="1" id="KW-0812">Transmembrane</keyword>
<feature type="transmembrane region" description="Helical" evidence="1">
    <location>
        <begin position="35"/>
        <end position="57"/>
    </location>
</feature>
<evidence type="ECO:0000313" key="3">
    <source>
        <dbReference type="Proteomes" id="UP000541352"/>
    </source>
</evidence>
<organism evidence="2 3">
    <name type="scientific">Runella defluvii</name>
    <dbReference type="NCBI Taxonomy" id="370973"/>
    <lineage>
        <taxon>Bacteria</taxon>
        <taxon>Pseudomonadati</taxon>
        <taxon>Bacteroidota</taxon>
        <taxon>Cytophagia</taxon>
        <taxon>Cytophagales</taxon>
        <taxon>Spirosomataceae</taxon>
        <taxon>Runella</taxon>
    </lineage>
</organism>
<keyword evidence="3" id="KW-1185">Reference proteome</keyword>
<keyword evidence="1" id="KW-1133">Transmembrane helix</keyword>
<proteinExistence type="predicted"/>